<organism evidence="1 2">
    <name type="scientific">Aquibacillus halophilus</name>
    <dbReference type="NCBI Taxonomy" id="930132"/>
    <lineage>
        <taxon>Bacteria</taxon>
        <taxon>Bacillati</taxon>
        <taxon>Bacillota</taxon>
        <taxon>Bacilli</taxon>
        <taxon>Bacillales</taxon>
        <taxon>Bacillaceae</taxon>
        <taxon>Aquibacillus</taxon>
    </lineage>
</organism>
<comment type="caution">
    <text evidence="1">The sequence shown here is derived from an EMBL/GenBank/DDBJ whole genome shotgun (WGS) entry which is preliminary data.</text>
</comment>
<dbReference type="EMBL" id="WJNG01000005">
    <property type="protein sequence ID" value="MRH42600.1"/>
    <property type="molecule type" value="Genomic_DNA"/>
</dbReference>
<dbReference type="OrthoDB" id="2361368at2"/>
<evidence type="ECO:0008006" key="3">
    <source>
        <dbReference type="Google" id="ProtNLM"/>
    </source>
</evidence>
<protein>
    <recommendedName>
        <fullName evidence="3">YneQ</fullName>
    </recommendedName>
</protein>
<proteinExistence type="predicted"/>
<accession>A0A6A8DBC8</accession>
<evidence type="ECO:0000313" key="2">
    <source>
        <dbReference type="Proteomes" id="UP000799092"/>
    </source>
</evidence>
<name>A0A6A8DBC8_9BACI</name>
<sequence length="99" mass="12008">MAFGIKKNELKTWKQQVENGEVVFLTHYWFDIRFPECNTVTKVGCSDIDKLIEWGKKYNLNPKWIHLDESYPHFDLLGDRQKYILAEEKQWDQIKRFNL</sequence>
<reference evidence="1" key="1">
    <citation type="submission" date="2019-11" db="EMBL/GenBank/DDBJ databases">
        <authorList>
            <person name="Li J."/>
        </authorList>
    </citation>
    <scope>NUCLEOTIDE SEQUENCE</scope>
    <source>
        <strain evidence="1">B6B</strain>
    </source>
</reference>
<dbReference type="RefSeq" id="WP_153736232.1">
    <property type="nucleotide sequence ID" value="NZ_WJNG01000005.1"/>
</dbReference>
<dbReference type="Proteomes" id="UP000799092">
    <property type="component" value="Unassembled WGS sequence"/>
</dbReference>
<dbReference type="AlphaFoldDB" id="A0A6A8DBC8"/>
<keyword evidence="2" id="KW-1185">Reference proteome</keyword>
<evidence type="ECO:0000313" key="1">
    <source>
        <dbReference type="EMBL" id="MRH42600.1"/>
    </source>
</evidence>
<gene>
    <name evidence="1" type="ORF">GH741_07870</name>
</gene>